<dbReference type="PANTHER" id="PTHR10472">
    <property type="entry name" value="D-TYROSYL-TRNA TYR DEACYLASE"/>
    <property type="match status" value="1"/>
</dbReference>
<comment type="similarity">
    <text evidence="1 2">Belongs to the DTD family.</text>
</comment>
<dbReference type="GO" id="GO:0106026">
    <property type="term" value="F:Gly-tRNA(Ala) deacylase activity"/>
    <property type="evidence" value="ECO:0007669"/>
    <property type="project" value="UniProtKB-UniRule"/>
</dbReference>
<dbReference type="AlphaFoldDB" id="A0A073AYA0"/>
<protein>
    <recommendedName>
        <fullName evidence="2">D-aminoacyl-tRNA deacylase</fullName>
        <shortName evidence="2">DTD</shortName>
        <ecNumber evidence="2">3.1.1.96</ecNumber>
    </recommendedName>
    <alternativeName>
        <fullName evidence="2">Gly-tRNA(Ala) deacylase</fullName>
        <ecNumber evidence="2">3.1.1.-</ecNumber>
    </alternativeName>
</protein>
<dbReference type="EC" id="3.1.1.-" evidence="2"/>
<evidence type="ECO:0000256" key="2">
    <source>
        <dbReference type="HAMAP-Rule" id="MF_00518"/>
    </source>
</evidence>
<dbReference type="PANTHER" id="PTHR10472:SF5">
    <property type="entry name" value="D-AMINOACYL-TRNA DEACYLASE 1"/>
    <property type="match status" value="1"/>
</dbReference>
<keyword evidence="2" id="KW-0963">Cytoplasm</keyword>
<comment type="function">
    <text evidence="2">An aminoacyl-tRNA editing enzyme that deacylates mischarged D-aminoacyl-tRNAs. Also deacylates mischarged glycyl-tRNA(Ala), protecting cells against glycine mischarging by AlaRS. Acts via tRNA-based rather than protein-based catalysis; rejects L-amino acids rather than detecting D-amino acids in the active site. By recycling D-aminoacyl-tRNA to D-amino acids and free tRNA molecules, this enzyme counteracts the toxicity associated with the formation of D-aminoacyl-tRNA entities in vivo and helps enforce protein L-homochirality.</text>
</comment>
<dbReference type="RefSeq" id="WP_029719640.1">
    <property type="nucleotide sequence ID" value="NZ_JAJUIW010000008.1"/>
</dbReference>
<proteinExistence type="inferred from homology"/>
<dbReference type="GO" id="GO:0005737">
    <property type="term" value="C:cytoplasm"/>
    <property type="evidence" value="ECO:0007669"/>
    <property type="project" value="UniProtKB-SubCell"/>
</dbReference>
<comment type="subcellular location">
    <subcellularLocation>
        <location evidence="2">Cytoplasm</location>
    </subcellularLocation>
</comment>
<dbReference type="InterPro" id="IPR023509">
    <property type="entry name" value="DTD-like_sf"/>
</dbReference>
<dbReference type="GO" id="GO:0043908">
    <property type="term" value="F:Ser(Gly)-tRNA(Ala) hydrolase activity"/>
    <property type="evidence" value="ECO:0007669"/>
    <property type="project" value="UniProtKB-UniRule"/>
</dbReference>
<evidence type="ECO:0000256" key="1">
    <source>
        <dbReference type="ARBA" id="ARBA00009673"/>
    </source>
</evidence>
<dbReference type="Pfam" id="PF02580">
    <property type="entry name" value="Tyr_Deacylase"/>
    <property type="match status" value="1"/>
</dbReference>
<organism evidence="3 4">
    <name type="scientific">Saccharopolyspora rectivirgula</name>
    <dbReference type="NCBI Taxonomy" id="28042"/>
    <lineage>
        <taxon>Bacteria</taxon>
        <taxon>Bacillati</taxon>
        <taxon>Actinomycetota</taxon>
        <taxon>Actinomycetes</taxon>
        <taxon>Pseudonocardiales</taxon>
        <taxon>Pseudonocardiaceae</taxon>
        <taxon>Saccharopolyspora</taxon>
    </lineage>
</organism>
<dbReference type="EMBL" id="JNVU01000028">
    <property type="protein sequence ID" value="KEI44306.1"/>
    <property type="molecule type" value="Genomic_DNA"/>
</dbReference>
<comment type="catalytic activity">
    <reaction evidence="2">
        <text>glycyl-tRNA(Ala) + H2O = tRNA(Ala) + glycine + H(+)</text>
        <dbReference type="Rhea" id="RHEA:53744"/>
        <dbReference type="Rhea" id="RHEA-COMP:9657"/>
        <dbReference type="Rhea" id="RHEA-COMP:13640"/>
        <dbReference type="ChEBI" id="CHEBI:15377"/>
        <dbReference type="ChEBI" id="CHEBI:15378"/>
        <dbReference type="ChEBI" id="CHEBI:57305"/>
        <dbReference type="ChEBI" id="CHEBI:78442"/>
        <dbReference type="ChEBI" id="CHEBI:78522"/>
    </reaction>
</comment>
<dbReference type="SUPFAM" id="SSF69500">
    <property type="entry name" value="DTD-like"/>
    <property type="match status" value="1"/>
</dbReference>
<dbReference type="EC" id="3.1.1.96" evidence="2"/>
<comment type="domain">
    <text evidence="2">A Gly-cisPro motif from one monomer fits into the active site of the other monomer to allow specific chiral rejection of L-amino acids.</text>
</comment>
<sequence length="141" mass="15142">MRAVVTRVTRASVTVDGVVVGKIDEPGLLVLLGVTHSDGPEQAAKMARKLHEIRALRDEESCATTGAPLLVVSQFTLYGSTRKGRRPSWSEAARPEQAEPLVDAVVTELRERGARVETGVFGAMMAVESVNDGPFTLLVET</sequence>
<dbReference type="InterPro" id="IPR003732">
    <property type="entry name" value="Daa-tRNA_deacyls_DTD"/>
</dbReference>
<keyword evidence="4" id="KW-1185">Reference proteome</keyword>
<dbReference type="NCBIfam" id="TIGR00256">
    <property type="entry name" value="D-aminoacyl-tRNA deacylase"/>
    <property type="match status" value="1"/>
</dbReference>
<dbReference type="eggNOG" id="COG1490">
    <property type="taxonomic scope" value="Bacteria"/>
</dbReference>
<dbReference type="GO" id="GO:0019478">
    <property type="term" value="P:D-amino acid catabolic process"/>
    <property type="evidence" value="ECO:0007669"/>
    <property type="project" value="UniProtKB-UniRule"/>
</dbReference>
<comment type="caution">
    <text evidence="3">The sequence shown here is derived from an EMBL/GenBank/DDBJ whole genome shotgun (WGS) entry which is preliminary data.</text>
</comment>
<accession>A0A073AYA0</accession>
<name>A0A073AYA0_9PSEU</name>
<dbReference type="HAMAP" id="MF_00518">
    <property type="entry name" value="Deacylase_Dtd"/>
    <property type="match status" value="1"/>
</dbReference>
<dbReference type="STRING" id="28042.GU90_11290"/>
<feature type="short sequence motif" description="Gly-cisPro motif, important for rejection of L-amino acids" evidence="2">
    <location>
        <begin position="133"/>
        <end position="134"/>
    </location>
</feature>
<keyword evidence="2" id="KW-0694">RNA-binding</keyword>
<reference evidence="3 4" key="1">
    <citation type="submission" date="2014-06" db="EMBL/GenBank/DDBJ databases">
        <title>Saccharopolyspora rectivirgula DSM-43113 Genome sequencing.</title>
        <authorList>
            <person name="Barrera C."/>
            <person name="Millon L."/>
            <person name="Rognon B."/>
            <person name="Zaugg C."/>
            <person name="Monod M."/>
        </authorList>
    </citation>
    <scope>NUCLEOTIDE SEQUENCE [LARGE SCALE GENOMIC DNA]</scope>
    <source>
        <strain evidence="3 4">DSM 43113</strain>
    </source>
</reference>
<keyword evidence="2" id="KW-0378">Hydrolase</keyword>
<dbReference type="OrthoDB" id="9801395at2"/>
<gene>
    <name evidence="2" type="primary">dtd</name>
    <name evidence="3" type="ORF">GU90_11290</name>
</gene>
<evidence type="ECO:0000313" key="3">
    <source>
        <dbReference type="EMBL" id="KEI44306.1"/>
    </source>
</evidence>
<comment type="catalytic activity">
    <reaction evidence="2">
        <text>a D-aminoacyl-tRNA + H2O = a tRNA + a D-alpha-amino acid + H(+)</text>
        <dbReference type="Rhea" id="RHEA:13953"/>
        <dbReference type="Rhea" id="RHEA-COMP:10123"/>
        <dbReference type="Rhea" id="RHEA-COMP:10124"/>
        <dbReference type="ChEBI" id="CHEBI:15377"/>
        <dbReference type="ChEBI" id="CHEBI:15378"/>
        <dbReference type="ChEBI" id="CHEBI:59871"/>
        <dbReference type="ChEBI" id="CHEBI:78442"/>
        <dbReference type="ChEBI" id="CHEBI:79333"/>
        <dbReference type="EC" id="3.1.1.96"/>
    </reaction>
</comment>
<evidence type="ECO:0000313" key="4">
    <source>
        <dbReference type="Proteomes" id="UP000031419"/>
    </source>
</evidence>
<comment type="subunit">
    <text evidence="2">Homodimer.</text>
</comment>
<dbReference type="GO" id="GO:0000049">
    <property type="term" value="F:tRNA binding"/>
    <property type="evidence" value="ECO:0007669"/>
    <property type="project" value="UniProtKB-UniRule"/>
</dbReference>
<dbReference type="FunFam" id="3.50.80.10:FF:000001">
    <property type="entry name" value="D-aminoacyl-tRNA deacylase"/>
    <property type="match status" value="1"/>
</dbReference>
<dbReference type="Proteomes" id="UP000031419">
    <property type="component" value="Unassembled WGS sequence"/>
</dbReference>
<dbReference type="GO" id="GO:0051500">
    <property type="term" value="F:D-tyrosyl-tRNA(Tyr) deacylase activity"/>
    <property type="evidence" value="ECO:0007669"/>
    <property type="project" value="TreeGrafter"/>
</dbReference>
<keyword evidence="2" id="KW-0820">tRNA-binding</keyword>
<dbReference type="Gene3D" id="3.50.80.10">
    <property type="entry name" value="D-tyrosyl-tRNA(Tyr) deacylase"/>
    <property type="match status" value="1"/>
</dbReference>